<keyword evidence="2" id="KW-1185">Reference proteome</keyword>
<organism evidence="1 2">
    <name type="scientific">Arctium lappa</name>
    <name type="common">Greater burdock</name>
    <name type="synonym">Lappa major</name>
    <dbReference type="NCBI Taxonomy" id="4217"/>
    <lineage>
        <taxon>Eukaryota</taxon>
        <taxon>Viridiplantae</taxon>
        <taxon>Streptophyta</taxon>
        <taxon>Embryophyta</taxon>
        <taxon>Tracheophyta</taxon>
        <taxon>Spermatophyta</taxon>
        <taxon>Magnoliopsida</taxon>
        <taxon>eudicotyledons</taxon>
        <taxon>Gunneridae</taxon>
        <taxon>Pentapetalae</taxon>
        <taxon>asterids</taxon>
        <taxon>campanulids</taxon>
        <taxon>Asterales</taxon>
        <taxon>Asteraceae</taxon>
        <taxon>Carduoideae</taxon>
        <taxon>Cardueae</taxon>
        <taxon>Arctiinae</taxon>
        <taxon>Arctium</taxon>
    </lineage>
</organism>
<dbReference type="EMBL" id="CM042056">
    <property type="protein sequence ID" value="KAI3697015.1"/>
    <property type="molecule type" value="Genomic_DNA"/>
</dbReference>
<name>A0ACB8ZLI7_ARCLA</name>
<reference evidence="1 2" key="2">
    <citation type="journal article" date="2022" name="Mol. Ecol. Resour.">
        <title>The genomes of chicory, endive, great burdock and yacon provide insights into Asteraceae paleo-polyploidization history and plant inulin production.</title>
        <authorList>
            <person name="Fan W."/>
            <person name="Wang S."/>
            <person name="Wang H."/>
            <person name="Wang A."/>
            <person name="Jiang F."/>
            <person name="Liu H."/>
            <person name="Zhao H."/>
            <person name="Xu D."/>
            <person name="Zhang Y."/>
        </authorList>
    </citation>
    <scope>NUCLEOTIDE SEQUENCE [LARGE SCALE GENOMIC DNA]</scope>
    <source>
        <strain evidence="2">cv. Niubang</strain>
    </source>
</reference>
<proteinExistence type="predicted"/>
<evidence type="ECO:0000313" key="1">
    <source>
        <dbReference type="EMBL" id="KAI3697015.1"/>
    </source>
</evidence>
<accession>A0ACB8ZLI7</accession>
<comment type="caution">
    <text evidence="1">The sequence shown here is derived from an EMBL/GenBank/DDBJ whole genome shotgun (WGS) entry which is preliminary data.</text>
</comment>
<dbReference type="Proteomes" id="UP001055879">
    <property type="component" value="Linkage Group LG10"/>
</dbReference>
<evidence type="ECO:0000313" key="2">
    <source>
        <dbReference type="Proteomes" id="UP001055879"/>
    </source>
</evidence>
<reference evidence="2" key="1">
    <citation type="journal article" date="2022" name="Mol. Ecol. Resour.">
        <title>The genomes of chicory, endive, great burdock and yacon provide insights into Asteraceae palaeo-polyploidization history and plant inulin production.</title>
        <authorList>
            <person name="Fan W."/>
            <person name="Wang S."/>
            <person name="Wang H."/>
            <person name="Wang A."/>
            <person name="Jiang F."/>
            <person name="Liu H."/>
            <person name="Zhao H."/>
            <person name="Xu D."/>
            <person name="Zhang Y."/>
        </authorList>
    </citation>
    <scope>NUCLEOTIDE SEQUENCE [LARGE SCALE GENOMIC DNA]</scope>
    <source>
        <strain evidence="2">cv. Niubang</strain>
    </source>
</reference>
<sequence>MGSRSEESSSNQSKASTRLGLNNSPASIPLYKLASAFPFCIDFIASAMDESLRIHNPTATHYLHLPMSVNVCVEASKNGCGNNLIVHGISQGTKPRSNVITTWVKSVRICKFG</sequence>
<protein>
    <submittedName>
        <fullName evidence="1">Uncharacterized protein</fullName>
    </submittedName>
</protein>
<gene>
    <name evidence="1" type="ORF">L6452_29711</name>
</gene>